<organism evidence="2 3">
    <name type="scientific">Adhaeretor mobilis</name>
    <dbReference type="NCBI Taxonomy" id="1930276"/>
    <lineage>
        <taxon>Bacteria</taxon>
        <taxon>Pseudomonadati</taxon>
        <taxon>Planctomycetota</taxon>
        <taxon>Planctomycetia</taxon>
        <taxon>Pirellulales</taxon>
        <taxon>Lacipirellulaceae</taxon>
        <taxon>Adhaeretor</taxon>
    </lineage>
</organism>
<keyword evidence="3" id="KW-1185">Reference proteome</keyword>
<dbReference type="KEGG" id="amob:HG15A2_45090"/>
<dbReference type="OrthoDB" id="208854at2"/>
<evidence type="ECO:0000313" key="2">
    <source>
        <dbReference type="EMBL" id="QDT01167.1"/>
    </source>
</evidence>
<dbReference type="Proteomes" id="UP000319852">
    <property type="component" value="Chromosome"/>
</dbReference>
<dbReference type="InterPro" id="IPR011453">
    <property type="entry name" value="DUF1559"/>
</dbReference>
<dbReference type="InterPro" id="IPR045584">
    <property type="entry name" value="Pilin-like"/>
</dbReference>
<dbReference type="EMBL" id="CP036263">
    <property type="protein sequence ID" value="QDT01167.1"/>
    <property type="molecule type" value="Genomic_DNA"/>
</dbReference>
<protein>
    <recommendedName>
        <fullName evidence="1">DUF1559 domain-containing protein</fullName>
    </recommendedName>
</protein>
<dbReference type="SUPFAM" id="SSF54523">
    <property type="entry name" value="Pili subunits"/>
    <property type="match status" value="1"/>
</dbReference>
<dbReference type="AlphaFoldDB" id="A0A517N200"/>
<dbReference type="RefSeq" id="WP_145063164.1">
    <property type="nucleotide sequence ID" value="NZ_CP036263.1"/>
</dbReference>
<accession>A0A517N200</accession>
<feature type="domain" description="DUF1559" evidence="1">
    <location>
        <begin position="608"/>
        <end position="758"/>
    </location>
</feature>
<proteinExistence type="predicted"/>
<reference evidence="2 3" key="1">
    <citation type="submission" date="2019-02" db="EMBL/GenBank/DDBJ databases">
        <title>Deep-cultivation of Planctomycetes and their phenomic and genomic characterization uncovers novel biology.</title>
        <authorList>
            <person name="Wiegand S."/>
            <person name="Jogler M."/>
            <person name="Boedeker C."/>
            <person name="Pinto D."/>
            <person name="Vollmers J."/>
            <person name="Rivas-Marin E."/>
            <person name="Kohn T."/>
            <person name="Peeters S.H."/>
            <person name="Heuer A."/>
            <person name="Rast P."/>
            <person name="Oberbeckmann S."/>
            <person name="Bunk B."/>
            <person name="Jeske O."/>
            <person name="Meyerdierks A."/>
            <person name="Storesund J.E."/>
            <person name="Kallscheuer N."/>
            <person name="Luecker S."/>
            <person name="Lage O.M."/>
            <person name="Pohl T."/>
            <person name="Merkel B.J."/>
            <person name="Hornburger P."/>
            <person name="Mueller R.-W."/>
            <person name="Bruemmer F."/>
            <person name="Labrenz M."/>
            <person name="Spormann A.M."/>
            <person name="Op den Camp H."/>
            <person name="Overmann J."/>
            <person name="Amann R."/>
            <person name="Jetten M.S.M."/>
            <person name="Mascher T."/>
            <person name="Medema M.H."/>
            <person name="Devos D.P."/>
            <person name="Kaster A.-K."/>
            <person name="Ovreas L."/>
            <person name="Rohde M."/>
            <person name="Galperin M.Y."/>
            <person name="Jogler C."/>
        </authorList>
    </citation>
    <scope>NUCLEOTIDE SEQUENCE [LARGE SCALE GENOMIC DNA]</scope>
    <source>
        <strain evidence="2 3">HG15A2</strain>
    </source>
</reference>
<name>A0A517N200_9BACT</name>
<evidence type="ECO:0000313" key="3">
    <source>
        <dbReference type="Proteomes" id="UP000319852"/>
    </source>
</evidence>
<sequence>MATGLVGLTWIWIMLAGGVSAMPLGGAPLPLDPALSAVAPQECLWYGSSSGQTDANPDSENETEQLFAEPQVQRLAEEIETQIMSALGMATQRGGREEQVLARSVPPLIKGVMLRPFVFYIEDVEVTDKGPGGQGVDGSAAFVINAGEQKEEIEKAINNLLQLEPKAFREEQLEGVAWKRAFLGRDISTPVVRMGWKGDYFIVAIGEETAKTVLERMEAGNTPDWLEELRSEHPLERELAVGYFNVARVLEKVRPYVENEQGWDAANKLGLMSIEAIHTRSGYDAVACKTMMHVKTDGQRKGLLGLIPYKPLSKRDLQAIPKNPLLAVAKRVDVDEVIDVALRIASDFEPRAKEQFEQGLWQVESQTGVNLRNDIIKNLDDVWIAYLPGGDLMSSWLGSAVAVKVKDRARLSEAIDKIVALAQQQMQQQFQNGRRRGGATIQENTVGDHTIYSLQVTGEAFPFSPAWCVSDEWLVFGLMPQTVRDVLEREEEDSLADVEVVREPLAASDAPSVVFYVDTPRLVRSVYPWVQMGVQAIASQARREGLNFDTTALPSVEVIAKHLQPGVSTWTHKRDGFHFTSHHSLPGSGNMMAIAPMGVALVVPAVGSARLAAQTVTEINQLKQFALAVLNYESAHGEFPTDIYDDDGNALLSWRVKILPYMEAQNIYDRFHLDEAWDSDHNKPLLEMMPDIFKSPSGEAPAGKTRFLSFSGEGMIMNGEEAAQFRSITDGSSNTLLVVQANIDKAVEWSKPGDLKFDPQSPFDGLLTETGMFLGVFCDGHVSRISNGIDEETMKALVTKDGGEIIDHNQMNMNPQQRVMEVEDAEAVEFDVEIDMIDLVPQ</sequence>
<dbReference type="PANTHER" id="PTHR30093">
    <property type="entry name" value="GENERAL SECRETION PATHWAY PROTEIN G"/>
    <property type="match status" value="1"/>
</dbReference>
<dbReference type="PANTHER" id="PTHR30093:SF2">
    <property type="entry name" value="TYPE II SECRETION SYSTEM PROTEIN H"/>
    <property type="match status" value="1"/>
</dbReference>
<evidence type="ECO:0000259" key="1">
    <source>
        <dbReference type="Pfam" id="PF07596"/>
    </source>
</evidence>
<gene>
    <name evidence="2" type="ORF">HG15A2_45090</name>
</gene>
<dbReference type="Pfam" id="PF07596">
    <property type="entry name" value="SBP_bac_10"/>
    <property type="match status" value="1"/>
</dbReference>